<accession>A0A380U2H0</accession>
<dbReference type="Proteomes" id="UP000595107">
    <property type="component" value="Chromosome"/>
</dbReference>
<reference evidence="4 5" key="1">
    <citation type="submission" date="2018-06" db="EMBL/GenBank/DDBJ databases">
        <authorList>
            <consortium name="Pathogen Informatics"/>
            <person name="Doyle S."/>
        </authorList>
    </citation>
    <scope>NUCLEOTIDE SEQUENCE [LARGE SCALE GENOMIC DNA]</scope>
    <source>
        <strain evidence="4 5">NCTC10308</strain>
    </source>
</reference>
<keyword evidence="4" id="KW-0378">Hydrolase</keyword>
<dbReference type="EC" id="3.1.3.48" evidence="4"/>
<dbReference type="RefSeq" id="WP_026057335.1">
    <property type="nucleotide sequence ID" value="NZ_BBTB01000031.1"/>
</dbReference>
<protein>
    <submittedName>
        <fullName evidence="4">Tyrosine-protein phosphatase</fullName>
        <ecNumber evidence="4">3.1.3.48</ecNumber>
    </submittedName>
</protein>
<feature type="region of interest" description="Disordered" evidence="2">
    <location>
        <begin position="38"/>
        <end position="66"/>
    </location>
</feature>
<evidence type="ECO:0000256" key="1">
    <source>
        <dbReference type="ARBA" id="ARBA00009580"/>
    </source>
</evidence>
<dbReference type="InterPro" id="IPR029021">
    <property type="entry name" value="Prot-tyrosine_phosphatase-like"/>
</dbReference>
<dbReference type="GO" id="GO:0004725">
    <property type="term" value="F:protein tyrosine phosphatase activity"/>
    <property type="evidence" value="ECO:0007669"/>
    <property type="project" value="UniProtKB-EC"/>
</dbReference>
<sequence>MDVSTKQSLLVSCLKKSLFIPFLVGTIILTGCGEESSYSNSSSNANNSNNTVVDNPENTTDDPSLYLADTPKVETADNFRDIAGNSMSTNYANVDGLKLRRGVIYRSNYLPLNETDLETFKTLEIKTVYDLRTNSEREKSPDILSPDTNIMMVNIAGSKESDLPKGIATAEDMINFFNSSMANMAAHDKGTQLRFGVVINSLIYTDGVQLYHCTARKDRTGWVTAVIQLLVGMKYDDVLQDYLLTNAYTADRVNATFRSSD</sequence>
<dbReference type="Proteomes" id="UP000254227">
    <property type="component" value="Unassembled WGS sequence"/>
</dbReference>
<dbReference type="EMBL" id="UFRV01000006">
    <property type="protein sequence ID" value="SUT95348.1"/>
    <property type="molecule type" value="Genomic_DNA"/>
</dbReference>
<dbReference type="SUPFAM" id="SSF52799">
    <property type="entry name" value="(Phosphotyrosine protein) phosphatases II"/>
    <property type="match status" value="1"/>
</dbReference>
<gene>
    <name evidence="4" type="primary">iphP_2</name>
    <name evidence="3" type="ORF">I6G67_05260</name>
    <name evidence="4" type="ORF">NCTC10308_01707</name>
</gene>
<evidence type="ECO:0000256" key="2">
    <source>
        <dbReference type="SAM" id="MobiDB-lite"/>
    </source>
</evidence>
<evidence type="ECO:0000313" key="4">
    <source>
        <dbReference type="EMBL" id="SUT95348.1"/>
    </source>
</evidence>
<feature type="compositionally biased region" description="Polar residues" evidence="2">
    <location>
        <begin position="51"/>
        <end position="62"/>
    </location>
</feature>
<dbReference type="Gene3D" id="3.90.190.10">
    <property type="entry name" value="Protein tyrosine phosphatase superfamily"/>
    <property type="match status" value="1"/>
</dbReference>
<evidence type="ECO:0000313" key="5">
    <source>
        <dbReference type="Proteomes" id="UP000254227"/>
    </source>
</evidence>
<dbReference type="EMBL" id="CP065666">
    <property type="protein sequence ID" value="QPS04867.1"/>
    <property type="molecule type" value="Genomic_DNA"/>
</dbReference>
<evidence type="ECO:0000313" key="6">
    <source>
        <dbReference type="Proteomes" id="UP000595107"/>
    </source>
</evidence>
<dbReference type="PROSITE" id="PS51257">
    <property type="entry name" value="PROKAR_LIPOPROTEIN"/>
    <property type="match status" value="1"/>
</dbReference>
<dbReference type="AlphaFoldDB" id="A0A380U2H0"/>
<reference evidence="3 6" key="2">
    <citation type="submission" date="2020-12" db="EMBL/GenBank/DDBJ databases">
        <title>FDA dAtabase for Regulatory Grade micrObial Sequences (FDA-ARGOS): Supporting development and validation of Infectious Disease Dx tests.</title>
        <authorList>
            <person name="Sproer C."/>
            <person name="Gronow S."/>
            <person name="Severitt S."/>
            <person name="Schroder I."/>
            <person name="Tallon L."/>
            <person name="Sadzewicz L."/>
            <person name="Zhao X."/>
            <person name="Boylan J."/>
            <person name="Ott S."/>
            <person name="Bowen H."/>
            <person name="Vavikolanu K."/>
            <person name="Mehta A."/>
            <person name="Aluvathingal J."/>
            <person name="Nadendla S."/>
            <person name="Lowell S."/>
            <person name="Myers T."/>
            <person name="Yan Y."/>
            <person name="Sichtig H."/>
        </authorList>
    </citation>
    <scope>NUCLEOTIDE SEQUENCE [LARGE SCALE GENOMIC DNA]</scope>
    <source>
        <strain evidence="3 6">FDAARGOS_910</strain>
    </source>
</reference>
<feature type="compositionally biased region" description="Low complexity" evidence="2">
    <location>
        <begin position="38"/>
        <end position="50"/>
    </location>
</feature>
<dbReference type="PANTHER" id="PTHR31126">
    <property type="entry name" value="TYROSINE-PROTEIN PHOSPHATASE"/>
    <property type="match status" value="1"/>
</dbReference>
<comment type="similarity">
    <text evidence="1">Belongs to the protein-tyrosine phosphatase family.</text>
</comment>
<name>A0A380U2H0_ACIJO</name>
<proteinExistence type="inferred from homology"/>
<evidence type="ECO:0000313" key="3">
    <source>
        <dbReference type="EMBL" id="QPS04867.1"/>
    </source>
</evidence>
<organism evidence="4 5">
    <name type="scientific">Acinetobacter johnsonii</name>
    <dbReference type="NCBI Taxonomy" id="40214"/>
    <lineage>
        <taxon>Bacteria</taxon>
        <taxon>Pseudomonadati</taxon>
        <taxon>Pseudomonadota</taxon>
        <taxon>Gammaproteobacteria</taxon>
        <taxon>Moraxellales</taxon>
        <taxon>Moraxellaceae</taxon>
        <taxon>Acinetobacter</taxon>
    </lineage>
</organism>
<dbReference type="InterPro" id="IPR026893">
    <property type="entry name" value="Tyr/Ser_Pase_IphP-type"/>
</dbReference>
<dbReference type="Pfam" id="PF13350">
    <property type="entry name" value="Y_phosphatase3"/>
    <property type="match status" value="1"/>
</dbReference>
<dbReference type="PANTHER" id="PTHR31126:SF1">
    <property type="entry name" value="TYROSINE SPECIFIC PROTEIN PHOSPHATASES DOMAIN-CONTAINING PROTEIN"/>
    <property type="match status" value="1"/>
</dbReference>